<accession>A0A0R3QAN8</accession>
<evidence type="ECO:0000313" key="3">
    <source>
        <dbReference type="WBParaSite" id="BTMF_0000340701-mRNA-1"/>
    </source>
</evidence>
<dbReference type="AlphaFoldDB" id="A0A0R3QAN8"/>
<sequence>MNLHRISKAAVVQHSVRRYRCLPFCSCTNNHLPRIPHDH</sequence>
<gene>
    <name evidence="1" type="ORF">BTMF_LOCUS2721</name>
</gene>
<reference evidence="1 2" key="2">
    <citation type="submission" date="2018-11" db="EMBL/GenBank/DDBJ databases">
        <authorList>
            <consortium name="Pathogen Informatics"/>
        </authorList>
    </citation>
    <scope>NUCLEOTIDE SEQUENCE [LARGE SCALE GENOMIC DNA]</scope>
</reference>
<protein>
    <submittedName>
        <fullName evidence="1 3">Uncharacterized protein</fullName>
    </submittedName>
</protein>
<dbReference type="WBParaSite" id="BTMF_0000340701-mRNA-1">
    <property type="protein sequence ID" value="BTMF_0000340701-mRNA-1"/>
    <property type="gene ID" value="BTMF_0000340701"/>
</dbReference>
<evidence type="ECO:0000313" key="1">
    <source>
        <dbReference type="EMBL" id="VDO13187.1"/>
    </source>
</evidence>
<reference evidence="3" key="1">
    <citation type="submission" date="2017-02" db="UniProtKB">
        <authorList>
            <consortium name="WormBaseParasite"/>
        </authorList>
    </citation>
    <scope>IDENTIFICATION</scope>
</reference>
<keyword evidence="2" id="KW-1185">Reference proteome</keyword>
<dbReference type="Proteomes" id="UP000280834">
    <property type="component" value="Unassembled WGS sequence"/>
</dbReference>
<name>A0A0R3QAN8_9BILA</name>
<organism evidence="3">
    <name type="scientific">Brugia timori</name>
    <dbReference type="NCBI Taxonomy" id="42155"/>
    <lineage>
        <taxon>Eukaryota</taxon>
        <taxon>Metazoa</taxon>
        <taxon>Ecdysozoa</taxon>
        <taxon>Nematoda</taxon>
        <taxon>Chromadorea</taxon>
        <taxon>Rhabditida</taxon>
        <taxon>Spirurina</taxon>
        <taxon>Spiruromorpha</taxon>
        <taxon>Filarioidea</taxon>
        <taxon>Onchocercidae</taxon>
        <taxon>Brugia</taxon>
    </lineage>
</organism>
<evidence type="ECO:0000313" key="2">
    <source>
        <dbReference type="Proteomes" id="UP000280834"/>
    </source>
</evidence>
<dbReference type="EMBL" id="UZAG01002305">
    <property type="protein sequence ID" value="VDO13187.1"/>
    <property type="molecule type" value="Genomic_DNA"/>
</dbReference>
<proteinExistence type="predicted"/>